<dbReference type="Gene3D" id="3.55.50.30">
    <property type="match status" value="1"/>
</dbReference>
<dbReference type="PANTHER" id="PTHR30273:SF2">
    <property type="entry name" value="PROTEIN FECR"/>
    <property type="match status" value="1"/>
</dbReference>
<name>A0A142W156_9SPHN</name>
<dbReference type="Pfam" id="PF04773">
    <property type="entry name" value="FecR"/>
    <property type="match status" value="1"/>
</dbReference>
<feature type="domain" description="FecR N-terminal" evidence="2">
    <location>
        <begin position="8"/>
        <end position="46"/>
    </location>
</feature>
<dbReference type="RefSeq" id="WP_062902270.1">
    <property type="nucleotide sequence ID" value="NZ_CP013342.1"/>
</dbReference>
<proteinExistence type="predicted"/>
<dbReference type="Proteomes" id="UP000076234">
    <property type="component" value="Chromosome"/>
</dbReference>
<organism evidence="3 4">
    <name type="scientific">Sphingopyxis terrae subsp. terrae NBRC 15098</name>
    <dbReference type="NCBI Taxonomy" id="1219058"/>
    <lineage>
        <taxon>Bacteria</taxon>
        <taxon>Pseudomonadati</taxon>
        <taxon>Pseudomonadota</taxon>
        <taxon>Alphaproteobacteria</taxon>
        <taxon>Sphingomonadales</taxon>
        <taxon>Sphingomonadaceae</taxon>
        <taxon>Sphingopyxis</taxon>
    </lineage>
</organism>
<evidence type="ECO:0008006" key="5">
    <source>
        <dbReference type="Google" id="ProtNLM"/>
    </source>
</evidence>
<dbReference type="PANTHER" id="PTHR30273">
    <property type="entry name" value="PERIPLASMIC SIGNAL SENSOR AND SIGMA FACTOR ACTIVATOR FECR-RELATED"/>
    <property type="match status" value="1"/>
</dbReference>
<dbReference type="GO" id="GO:0016989">
    <property type="term" value="F:sigma factor antagonist activity"/>
    <property type="evidence" value="ECO:0007669"/>
    <property type="project" value="TreeGrafter"/>
</dbReference>
<dbReference type="AlphaFoldDB" id="A0A142W156"/>
<gene>
    <name evidence="3" type="ORF">AOA14_14265</name>
</gene>
<dbReference type="InterPro" id="IPR032623">
    <property type="entry name" value="FecR_N"/>
</dbReference>
<evidence type="ECO:0000259" key="2">
    <source>
        <dbReference type="Pfam" id="PF16220"/>
    </source>
</evidence>
<dbReference type="InterPro" id="IPR006860">
    <property type="entry name" value="FecR"/>
</dbReference>
<dbReference type="EMBL" id="CP013342">
    <property type="protein sequence ID" value="AMU95774.1"/>
    <property type="molecule type" value="Genomic_DNA"/>
</dbReference>
<dbReference type="Gene3D" id="2.60.120.1440">
    <property type="match status" value="1"/>
</dbReference>
<evidence type="ECO:0000259" key="1">
    <source>
        <dbReference type="Pfam" id="PF04773"/>
    </source>
</evidence>
<sequence length="311" mass="32893">MANGAAEKEAVGWFVRQRDPAHADWPAFTAWLEADPAHAAAYDRVAIADAAMTEALAARPLAADRPDAAPANDNAPGFFRRSGAVAAALLVAVSAWPVYRVAVPTYAVETALGEQRSVTLDDGTVIDLNGGTRVTLDRRNPRIATLESGEAVFRVTHDPTDPFTVVSGDMRLRDIGTVFNVAREDGRAEVSVAEGAVMFDPDRAALLLRAGQRLLIAHSGAAPVVTRVDPATVAGWKTGRLDFTATPLSDIAPDLSRALGAPIAVDPAIADRTFTGTILIDGKDRAAIEKIAILMGVSARKVGEEWRLTAN</sequence>
<evidence type="ECO:0000313" key="4">
    <source>
        <dbReference type="Proteomes" id="UP000076234"/>
    </source>
</evidence>
<accession>A0A142W156</accession>
<protein>
    <recommendedName>
        <fullName evidence="5">FecR family protein</fullName>
    </recommendedName>
</protein>
<dbReference type="STRING" id="1219058.AOA14_14265"/>
<dbReference type="KEGG" id="ster:AOA14_14265"/>
<reference evidence="3 4" key="2">
    <citation type="journal article" date="2016" name="Genome Announc.">
        <title>Complete Genome Sequence of Sphingopyxis terrae Strain 203-1 (NBRC 111660), a Polyethylene Glycol Degrader.</title>
        <authorList>
            <person name="Ohtsubo Y."/>
            <person name="Nonoyama S."/>
            <person name="Nagata Y."/>
            <person name="Numata M."/>
            <person name="Tsuchikane K."/>
            <person name="Hosoyama A."/>
            <person name="Yamazoe A."/>
            <person name="Tsuda M."/>
            <person name="Fujita N."/>
            <person name="Kawai F."/>
        </authorList>
    </citation>
    <scope>NUCLEOTIDE SEQUENCE [LARGE SCALE GENOMIC DNA]</scope>
    <source>
        <strain evidence="3 4">203-1</strain>
    </source>
</reference>
<dbReference type="InterPro" id="IPR012373">
    <property type="entry name" value="Ferrdict_sens_TM"/>
</dbReference>
<reference evidence="4" key="1">
    <citation type="submission" date="2015-11" db="EMBL/GenBank/DDBJ databases">
        <title>Complete genome sequence of a polyethylene glycol-degrading strain Sphingopyxis terrae strain 203-1 (NBRC 15098).</title>
        <authorList>
            <person name="Yoshiyuki O."/>
            <person name="Shouta N."/>
            <person name="Nagata Y."/>
            <person name="Numata M."/>
            <person name="Tsuchikane K."/>
            <person name="Hosoyama A."/>
            <person name="Yamazoe A."/>
            <person name="Tsuda M."/>
            <person name="Fujita N."/>
            <person name="Kawai F."/>
        </authorList>
    </citation>
    <scope>NUCLEOTIDE SEQUENCE [LARGE SCALE GENOMIC DNA]</scope>
    <source>
        <strain evidence="4">203-1</strain>
    </source>
</reference>
<feature type="domain" description="FecR protein" evidence="1">
    <location>
        <begin position="108"/>
        <end position="197"/>
    </location>
</feature>
<evidence type="ECO:0000313" key="3">
    <source>
        <dbReference type="EMBL" id="AMU95774.1"/>
    </source>
</evidence>
<dbReference type="Pfam" id="PF16220">
    <property type="entry name" value="DUF4880"/>
    <property type="match status" value="1"/>
</dbReference>
<dbReference type="PIRSF" id="PIRSF018266">
    <property type="entry name" value="FecR"/>
    <property type="match status" value="1"/>
</dbReference>